<dbReference type="EMBL" id="CP060718">
    <property type="protein sequence ID" value="QNN66444.1"/>
    <property type="molecule type" value="Genomic_DNA"/>
</dbReference>
<dbReference type="KEGG" id="slut:H9L13_06820"/>
<keyword evidence="2" id="KW-1185">Reference proteome</keyword>
<organism evidence="1 2">
    <name type="scientific">Sphingomonas lutea</name>
    <dbReference type="NCBI Taxonomy" id="1045317"/>
    <lineage>
        <taxon>Bacteria</taxon>
        <taxon>Pseudomonadati</taxon>
        <taxon>Pseudomonadota</taxon>
        <taxon>Alphaproteobacteria</taxon>
        <taxon>Sphingomonadales</taxon>
        <taxon>Sphingomonadaceae</taxon>
        <taxon>Sphingomonas</taxon>
    </lineage>
</organism>
<dbReference type="PIRSF" id="PIRSF003109">
    <property type="entry name" value="McrC"/>
    <property type="match status" value="1"/>
</dbReference>
<dbReference type="RefSeq" id="WP_187537036.1">
    <property type="nucleotide sequence ID" value="NZ_BAABJT010000001.1"/>
</dbReference>
<dbReference type="Pfam" id="PF10117">
    <property type="entry name" value="McrBC"/>
    <property type="match status" value="1"/>
</dbReference>
<dbReference type="InterPro" id="IPR014407">
    <property type="entry name" value="McrC_bac"/>
</dbReference>
<evidence type="ECO:0000313" key="1">
    <source>
        <dbReference type="EMBL" id="QNN66444.1"/>
    </source>
</evidence>
<dbReference type="GO" id="GO:0009307">
    <property type="term" value="P:DNA restriction-modification system"/>
    <property type="evidence" value="ECO:0007669"/>
    <property type="project" value="InterPro"/>
</dbReference>
<dbReference type="InterPro" id="IPR019292">
    <property type="entry name" value="McrC"/>
</dbReference>
<protein>
    <recommendedName>
        <fullName evidence="3">5-methylcytosine-specific restriction endonuclease system specificity protein McrC</fullName>
    </recommendedName>
</protein>
<reference evidence="1 2" key="1">
    <citation type="submission" date="2020-08" db="EMBL/GenBank/DDBJ databases">
        <title>Genome sequence of Sphingomonas lutea KCTC 23642T.</title>
        <authorList>
            <person name="Hyun D.-W."/>
            <person name="Bae J.-W."/>
        </authorList>
    </citation>
    <scope>NUCLEOTIDE SEQUENCE [LARGE SCALE GENOMIC DNA]</scope>
    <source>
        <strain evidence="1 2">KCTC 23642</strain>
    </source>
</reference>
<name>A0A7G9SF19_9SPHN</name>
<evidence type="ECO:0000313" key="2">
    <source>
        <dbReference type="Proteomes" id="UP000515971"/>
    </source>
</evidence>
<proteinExistence type="predicted"/>
<sequence length="354" mass="40581">MTIPIRNLYYLFTYAWARFPAGNEIPVGVDECPDLHNLLAKLLIDGTNRLIRKGLDRGYETRREDLRSPKGRLILDEIVKRQTLQRGQVVCEYDELIRDVLNNQILKAAVRMLARADALEKVYRHELRLIARRLEDVSDIHLQAACFRRVQLSRNTRQYGLLLQICELVFRCLLPEESGGGARFADILNDEVRMSTVFEEFLRNFYAHEQDRFTVGSEVMTWEAKALTPGALSYLPTMRTDLTLRSPDRIVVADAKYYTSTLAHYHGGSKVHSGNLYQLYTYLRHIAAQTPAAQADGLLIYPAVKTSLRLDYELPNHRIRVATVDLARPWQEIHHELLDLLLGDFATTDSVLAA</sequence>
<dbReference type="PANTHER" id="PTHR38733:SF1">
    <property type="entry name" value="TYPE IV METHYL-DIRECTED RESTRICTION ENZYME ECOKMCRBC"/>
    <property type="match status" value="1"/>
</dbReference>
<dbReference type="REBASE" id="442905">
    <property type="entry name" value="Slu23642McrBCP"/>
</dbReference>
<dbReference type="AlphaFoldDB" id="A0A7G9SF19"/>
<gene>
    <name evidence="1" type="ORF">H9L13_06820</name>
</gene>
<evidence type="ECO:0008006" key="3">
    <source>
        <dbReference type="Google" id="ProtNLM"/>
    </source>
</evidence>
<dbReference type="PANTHER" id="PTHR38733">
    <property type="entry name" value="PROTEIN MCRC"/>
    <property type="match status" value="1"/>
</dbReference>
<dbReference type="Proteomes" id="UP000515971">
    <property type="component" value="Chromosome"/>
</dbReference>
<accession>A0A7G9SF19</accession>